<dbReference type="OrthoDB" id="8478166at2"/>
<evidence type="ECO:0000313" key="3">
    <source>
        <dbReference type="Proteomes" id="UP000239504"/>
    </source>
</evidence>
<gene>
    <name evidence="2" type="ORF">CW354_06350</name>
</gene>
<feature type="transmembrane region" description="Helical" evidence="1">
    <location>
        <begin position="12"/>
        <end position="31"/>
    </location>
</feature>
<dbReference type="Pfam" id="PF09898">
    <property type="entry name" value="DUF2125"/>
    <property type="match status" value="1"/>
</dbReference>
<evidence type="ECO:0008006" key="4">
    <source>
        <dbReference type="Google" id="ProtNLM"/>
    </source>
</evidence>
<keyword evidence="1" id="KW-0812">Transmembrane</keyword>
<evidence type="ECO:0000313" key="2">
    <source>
        <dbReference type="EMBL" id="PQA87955.1"/>
    </source>
</evidence>
<dbReference type="EMBL" id="PJCH01000005">
    <property type="protein sequence ID" value="PQA87955.1"/>
    <property type="molecule type" value="Genomic_DNA"/>
</dbReference>
<evidence type="ECO:0000256" key="1">
    <source>
        <dbReference type="SAM" id="Phobius"/>
    </source>
</evidence>
<proteinExistence type="predicted"/>
<keyword evidence="3" id="KW-1185">Reference proteome</keyword>
<dbReference type="InterPro" id="IPR018666">
    <property type="entry name" value="DUF2125"/>
</dbReference>
<keyword evidence="1" id="KW-1133">Transmembrane helix</keyword>
<organism evidence="2 3">
    <name type="scientific">Hyphococcus luteus</name>
    <dbReference type="NCBI Taxonomy" id="2058213"/>
    <lineage>
        <taxon>Bacteria</taxon>
        <taxon>Pseudomonadati</taxon>
        <taxon>Pseudomonadota</taxon>
        <taxon>Alphaproteobacteria</taxon>
        <taxon>Parvularculales</taxon>
        <taxon>Parvularculaceae</taxon>
        <taxon>Hyphococcus</taxon>
    </lineage>
</organism>
<sequence length="326" mass="35042">MADAPIRLKRRWLYIPFAVAAVIVAGYWLLWRAGAAEMKKGVADWVEDQRNAGFEVSHGALKAEGFPFFLRVHVATPEIAAPGVWRWRTERLTLDALPYDLNRLIFSVRSEQHVETADYGAWRVNADDFRFSIANDKARGWVFAMNVGDAHAVRDEDNANAAVEQLVFDLAPSAEDPAMLVLSLAAANIKAAAPDGAFRLNGVQTVMAATQTQALGDADRWRQAGGEFIINGFNAQLDEAKLSVAGTLSLDAARHPKGALKTEIVAPESFVKALSQLGLMSEEEADSAGAALTLAAIAGGGKISAPIEFNGGAAHLAGVKIFEMEN</sequence>
<dbReference type="RefSeq" id="WP_104829200.1">
    <property type="nucleotide sequence ID" value="NZ_PJCH01000005.1"/>
</dbReference>
<name>A0A2S7K614_9PROT</name>
<comment type="caution">
    <text evidence="2">The sequence shown here is derived from an EMBL/GenBank/DDBJ whole genome shotgun (WGS) entry which is preliminary data.</text>
</comment>
<dbReference type="AlphaFoldDB" id="A0A2S7K614"/>
<protein>
    <recommendedName>
        <fullName evidence="4">DUF2125 domain-containing protein</fullName>
    </recommendedName>
</protein>
<reference evidence="2 3" key="1">
    <citation type="submission" date="2017-12" db="EMBL/GenBank/DDBJ databases">
        <authorList>
            <person name="Hurst M.R.H."/>
        </authorList>
    </citation>
    <scope>NUCLEOTIDE SEQUENCE [LARGE SCALE GENOMIC DNA]</scope>
    <source>
        <strain evidence="2 3">SY-3-19</strain>
    </source>
</reference>
<accession>A0A2S7K614</accession>
<keyword evidence="1" id="KW-0472">Membrane</keyword>
<dbReference type="Proteomes" id="UP000239504">
    <property type="component" value="Unassembled WGS sequence"/>
</dbReference>